<accession>A0A0A6P6L4</accession>
<dbReference type="EMBL" id="JSZA02000133">
    <property type="protein sequence ID" value="KHD06418.1"/>
    <property type="molecule type" value="Genomic_DNA"/>
</dbReference>
<evidence type="ECO:0000313" key="2">
    <source>
        <dbReference type="Proteomes" id="UP000030428"/>
    </source>
</evidence>
<reference evidence="1 2" key="1">
    <citation type="journal article" date="2016" name="Front. Microbiol.">
        <title>Single-Cell (Meta-)Genomics of a Dimorphic Candidatus Thiomargarita nelsonii Reveals Genomic Plasticity.</title>
        <authorList>
            <person name="Flood B.E."/>
            <person name="Fliss P."/>
            <person name="Jones D.S."/>
            <person name="Dick G.J."/>
            <person name="Jain S."/>
            <person name="Kaster A.K."/>
            <person name="Winkel M."/>
            <person name="Mussmann M."/>
            <person name="Bailey J."/>
        </authorList>
    </citation>
    <scope>NUCLEOTIDE SEQUENCE [LARGE SCALE GENOMIC DNA]</scope>
    <source>
        <strain evidence="1">Hydrate Ridge</strain>
    </source>
</reference>
<gene>
    <name evidence="1" type="ORF">PN36_24930</name>
</gene>
<protein>
    <submittedName>
        <fullName evidence="1">Uncharacterized protein</fullName>
    </submittedName>
</protein>
<organism evidence="1 2">
    <name type="scientific">Candidatus Thiomargarita nelsonii</name>
    <dbReference type="NCBI Taxonomy" id="1003181"/>
    <lineage>
        <taxon>Bacteria</taxon>
        <taxon>Pseudomonadati</taxon>
        <taxon>Pseudomonadota</taxon>
        <taxon>Gammaproteobacteria</taxon>
        <taxon>Thiotrichales</taxon>
        <taxon>Thiotrichaceae</taxon>
        <taxon>Thiomargarita</taxon>
    </lineage>
</organism>
<comment type="caution">
    <text evidence="1">The sequence shown here is derived from an EMBL/GenBank/DDBJ whole genome shotgun (WGS) entry which is preliminary data.</text>
</comment>
<evidence type="ECO:0000313" key="1">
    <source>
        <dbReference type="EMBL" id="KHD06418.1"/>
    </source>
</evidence>
<keyword evidence="2" id="KW-1185">Reference proteome</keyword>
<dbReference type="AlphaFoldDB" id="A0A0A6P6L4"/>
<dbReference type="Proteomes" id="UP000030428">
    <property type="component" value="Unassembled WGS sequence"/>
</dbReference>
<proteinExistence type="predicted"/>
<name>A0A0A6P6L4_9GAMM</name>
<sequence>MWFWRFKVRDTPEELDSFYQKLQSYKLSLLDDVKAVDWHLDWWNSEPKFLNFVKNGASTLRELSERLSDYESLLAQSRQPLDFKSVDAMYSETH</sequence>